<keyword evidence="12" id="KW-0547">Nucleotide-binding</keyword>
<dbReference type="EMBL" id="HBIQ01020109">
    <property type="protein sequence ID" value="CAE0533267.1"/>
    <property type="molecule type" value="Transcribed_RNA"/>
</dbReference>
<keyword evidence="7" id="KW-0963">Cytoplasm</keyword>
<dbReference type="PANTHER" id="PTHR21256:SF2">
    <property type="entry name" value="HISTIDINE BIOSYNTHESIS TRIFUNCTIONAL PROTEIN"/>
    <property type="match status" value="1"/>
</dbReference>
<evidence type="ECO:0000256" key="14">
    <source>
        <dbReference type="ARBA" id="ARBA00022840"/>
    </source>
</evidence>
<dbReference type="PANTHER" id="PTHR21256">
    <property type="entry name" value="HISTIDINOL DEHYDROGENASE HDH"/>
    <property type="match status" value="1"/>
</dbReference>
<dbReference type="SUPFAM" id="SSF53720">
    <property type="entry name" value="ALDH-like"/>
    <property type="match status" value="1"/>
</dbReference>
<dbReference type="InterPro" id="IPR013115">
    <property type="entry name" value="HisG_C"/>
</dbReference>
<evidence type="ECO:0000259" key="18">
    <source>
        <dbReference type="Pfam" id="PF01634"/>
    </source>
</evidence>
<proteinExistence type="inferred from homology"/>
<accession>A0A7S3RS78</accession>
<dbReference type="SUPFAM" id="SSF54913">
    <property type="entry name" value="GlnB-like"/>
    <property type="match status" value="1"/>
</dbReference>
<dbReference type="CDD" id="cd06572">
    <property type="entry name" value="Histidinol_dh"/>
    <property type="match status" value="1"/>
</dbReference>
<evidence type="ECO:0000256" key="12">
    <source>
        <dbReference type="ARBA" id="ARBA00022741"/>
    </source>
</evidence>
<evidence type="ECO:0000256" key="8">
    <source>
        <dbReference type="ARBA" id="ARBA00022605"/>
    </source>
</evidence>
<name>A0A7S3RS78_9SPIT</name>
<dbReference type="NCBIfam" id="TIGR03455">
    <property type="entry name" value="HisG_C-term"/>
    <property type="match status" value="1"/>
</dbReference>
<dbReference type="GO" id="GO:0005829">
    <property type="term" value="C:cytosol"/>
    <property type="evidence" value="ECO:0007669"/>
    <property type="project" value="TreeGrafter"/>
</dbReference>
<sequence length="738" mass="77809">MPHEATPLTRLRPEEVPAIRRDPVDPKARLAAEPIVEAIRTGGEPALRSYAEKFGELTEGAPLLLEREKELKAAWESISQEQRNCLSRTAQRIRHFARSQLASAQEISVPIPGGEAGHTLAPVEAAGCYAPGGRYPLPSTVLMTAVTARVAGCSRVVVASPRPTAITLAAAYIAEADVLIPVGGAQAIAALAYGAGPIGACDAVVGPGNMYVTAAKSLVAGRVAIDMLAGPSECLVIADHTASAKVVAADLLAQAEHDPSALPALICLSEDFVDAVDAEIAIQLAELETKETAAVALKNGYAVVVKDIEAACEMSDRLAVEHVELHVQDEMAVARKLKHYGGLFVGSGAAEVLGDYGAGPNHTLPTGGTARSYGGLSVFTFLRTRTWMRVDDPLAACTMIADAKALGEMEGLMGHAAAAAVRLPRHSGSGEALTGSAALKKNLSTKDWDTKGNRLHFALPKKGRIAEKCLKFLAAAGLEYDRPDRVDVALVRNMPITIIFLPAGDIAQYVGEGNVDLGITGEDIIAEAGVSVQKEMQLGFGKCRLSLLVPNEHRDARPADYAGHRIVTSFPEVAKAYFAPLDAAAGVKTSIKFVSGSVEAACKLGLADAVIDLVETGTTMRAAGLCELVSLLETQAVLISNPHSPHRELITMIKARIQGHLDSTKYELIQYNASRAILPECIKLTPGKKSPTIQPLEDADFVAVSAMVPVKQVAKIVDALIAVGATDIMVFTIKDCRV</sequence>
<evidence type="ECO:0000256" key="6">
    <source>
        <dbReference type="ARBA" id="ARBA00020998"/>
    </source>
</evidence>
<keyword evidence="10" id="KW-0808">Transferase</keyword>
<reference evidence="20" key="1">
    <citation type="submission" date="2021-01" db="EMBL/GenBank/DDBJ databases">
        <authorList>
            <person name="Corre E."/>
            <person name="Pelletier E."/>
            <person name="Niang G."/>
            <person name="Scheremetjew M."/>
            <person name="Finn R."/>
            <person name="Kale V."/>
            <person name="Holt S."/>
            <person name="Cochrane G."/>
            <person name="Meng A."/>
            <person name="Brown T."/>
            <person name="Cohen L."/>
        </authorList>
    </citation>
    <scope>NUCLEOTIDE SEQUENCE</scope>
    <source>
        <strain evidence="20">SPMC142</strain>
    </source>
</reference>
<dbReference type="GO" id="GO:0000287">
    <property type="term" value="F:magnesium ion binding"/>
    <property type="evidence" value="ECO:0007669"/>
    <property type="project" value="InterPro"/>
</dbReference>
<keyword evidence="15" id="KW-0560">Oxidoreductase</keyword>
<evidence type="ECO:0000256" key="10">
    <source>
        <dbReference type="ARBA" id="ARBA00022679"/>
    </source>
</evidence>
<keyword evidence="11" id="KW-0479">Metal-binding</keyword>
<comment type="subcellular location">
    <subcellularLocation>
        <location evidence="3">Cytoplasm</location>
    </subcellularLocation>
</comment>
<evidence type="ECO:0000256" key="4">
    <source>
        <dbReference type="ARBA" id="ARBA00004667"/>
    </source>
</evidence>
<dbReference type="InterPro" id="IPR013820">
    <property type="entry name" value="ATP_PRibTrfase_cat"/>
</dbReference>
<dbReference type="PRINTS" id="PR00083">
    <property type="entry name" value="HOLDHDRGNASE"/>
</dbReference>
<gene>
    <name evidence="20" type="ORF">SACU0126_LOCUS6691</name>
    <name evidence="21" type="ORF">SACU0126_LOCUS6692</name>
</gene>
<dbReference type="SUPFAM" id="SSF53850">
    <property type="entry name" value="Periplasmic binding protein-like II"/>
    <property type="match status" value="1"/>
</dbReference>
<evidence type="ECO:0000256" key="11">
    <source>
        <dbReference type="ARBA" id="ARBA00022723"/>
    </source>
</evidence>
<protein>
    <recommendedName>
        <fullName evidence="6">ATP phosphoribosyltransferase</fullName>
        <ecNumber evidence="5">2.4.2.17</ecNumber>
    </recommendedName>
</protein>
<dbReference type="FunFam" id="3.40.50.1980:FF:000001">
    <property type="entry name" value="Histidinol dehydrogenase"/>
    <property type="match status" value="1"/>
</dbReference>
<keyword evidence="9" id="KW-0328">Glycosyltransferase</keyword>
<keyword evidence="8" id="KW-0028">Amino-acid biosynthesis</keyword>
<dbReference type="NCBIfam" id="TIGR00069">
    <property type="entry name" value="hisD"/>
    <property type="match status" value="1"/>
</dbReference>
<dbReference type="EC" id="2.4.2.17" evidence="5"/>
<dbReference type="Gene3D" id="1.20.5.1300">
    <property type="match status" value="1"/>
</dbReference>
<dbReference type="PROSITE" id="PS01316">
    <property type="entry name" value="ATP_P_PHORIBOSYLTR"/>
    <property type="match status" value="1"/>
</dbReference>
<dbReference type="GO" id="GO:0005524">
    <property type="term" value="F:ATP binding"/>
    <property type="evidence" value="ECO:0007669"/>
    <property type="project" value="UniProtKB-KW"/>
</dbReference>
<dbReference type="GO" id="GO:0000105">
    <property type="term" value="P:L-histidine biosynthetic process"/>
    <property type="evidence" value="ECO:0007669"/>
    <property type="project" value="UniProtKB-KW"/>
</dbReference>
<evidence type="ECO:0000313" key="21">
    <source>
        <dbReference type="EMBL" id="CAE0533267.1"/>
    </source>
</evidence>
<dbReference type="InterPro" id="IPR015867">
    <property type="entry name" value="N-reg_PII/ATP_PRibTrfase_C"/>
</dbReference>
<dbReference type="GO" id="GO:0003879">
    <property type="term" value="F:ATP phosphoribosyltransferase activity"/>
    <property type="evidence" value="ECO:0007669"/>
    <property type="project" value="UniProtKB-EC"/>
</dbReference>
<comment type="catalytic activity">
    <reaction evidence="1">
        <text>1-(5-phospho-beta-D-ribosyl)-ATP + diphosphate = 5-phospho-alpha-D-ribose 1-diphosphate + ATP</text>
        <dbReference type="Rhea" id="RHEA:18473"/>
        <dbReference type="ChEBI" id="CHEBI:30616"/>
        <dbReference type="ChEBI" id="CHEBI:33019"/>
        <dbReference type="ChEBI" id="CHEBI:58017"/>
        <dbReference type="ChEBI" id="CHEBI:73183"/>
        <dbReference type="EC" id="2.4.2.17"/>
    </reaction>
</comment>
<dbReference type="Pfam" id="PF01634">
    <property type="entry name" value="HisG"/>
    <property type="match status" value="1"/>
</dbReference>
<comment type="similarity">
    <text evidence="17">Belongs to the histidinol dehydrogenase family.</text>
</comment>
<dbReference type="InterPro" id="IPR012131">
    <property type="entry name" value="Hstdl_DH"/>
</dbReference>
<dbReference type="Gene3D" id="3.40.190.10">
    <property type="entry name" value="Periplasmic binding protein-like II"/>
    <property type="match status" value="2"/>
</dbReference>
<dbReference type="EMBL" id="HBIQ01020108">
    <property type="protein sequence ID" value="CAE0533265.1"/>
    <property type="molecule type" value="Transcribed_RNA"/>
</dbReference>
<dbReference type="InterPro" id="IPR011322">
    <property type="entry name" value="N-reg_PII-like_a/b"/>
</dbReference>
<feature type="domain" description="Histidine biosynthesis HisG C-terminal" evidence="19">
    <location>
        <begin position="665"/>
        <end position="734"/>
    </location>
</feature>
<keyword evidence="16" id="KW-0368">Histidine biosynthesis</keyword>
<dbReference type="AlphaFoldDB" id="A0A7S3RS78"/>
<dbReference type="InterPro" id="IPR018198">
    <property type="entry name" value="ATP_PRibTrfase_CS"/>
</dbReference>
<dbReference type="GO" id="GO:0051287">
    <property type="term" value="F:NAD binding"/>
    <property type="evidence" value="ECO:0007669"/>
    <property type="project" value="InterPro"/>
</dbReference>
<evidence type="ECO:0000256" key="1">
    <source>
        <dbReference type="ARBA" id="ARBA00000915"/>
    </source>
</evidence>
<dbReference type="GO" id="GO:0004399">
    <property type="term" value="F:histidinol dehydrogenase activity"/>
    <property type="evidence" value="ECO:0007669"/>
    <property type="project" value="UniProtKB-ARBA"/>
</dbReference>
<evidence type="ECO:0000256" key="5">
    <source>
        <dbReference type="ARBA" id="ARBA00011946"/>
    </source>
</evidence>
<evidence type="ECO:0000256" key="2">
    <source>
        <dbReference type="ARBA" id="ARBA00001947"/>
    </source>
</evidence>
<dbReference type="NCBIfam" id="TIGR00070">
    <property type="entry name" value="hisG"/>
    <property type="match status" value="1"/>
</dbReference>
<dbReference type="InterPro" id="IPR016161">
    <property type="entry name" value="Ald_DH/histidinol_DH"/>
</dbReference>
<dbReference type="Gene3D" id="3.30.70.120">
    <property type="match status" value="1"/>
</dbReference>
<keyword evidence="14" id="KW-0067">ATP-binding</keyword>
<evidence type="ECO:0000256" key="3">
    <source>
        <dbReference type="ARBA" id="ARBA00004496"/>
    </source>
</evidence>
<comment type="pathway">
    <text evidence="4">Amino-acid biosynthesis; L-histidine biosynthesis; L-histidine from 5-phospho-alpha-D-ribose 1-diphosphate: step 1/9.</text>
</comment>
<dbReference type="InterPro" id="IPR020621">
    <property type="entry name" value="ATP-PRT_HisG_long"/>
</dbReference>
<dbReference type="FunFam" id="3.40.190.10:FF:000082">
    <property type="entry name" value="ATP phosphoribosyltransferase"/>
    <property type="match status" value="1"/>
</dbReference>
<evidence type="ECO:0000256" key="7">
    <source>
        <dbReference type="ARBA" id="ARBA00022490"/>
    </source>
</evidence>
<evidence type="ECO:0000256" key="9">
    <source>
        <dbReference type="ARBA" id="ARBA00022676"/>
    </source>
</evidence>
<evidence type="ECO:0000259" key="19">
    <source>
        <dbReference type="Pfam" id="PF08029"/>
    </source>
</evidence>
<dbReference type="Pfam" id="PF08029">
    <property type="entry name" value="HisG_C"/>
    <property type="match status" value="1"/>
</dbReference>
<dbReference type="Pfam" id="PF00815">
    <property type="entry name" value="Histidinol_dh"/>
    <property type="match status" value="1"/>
</dbReference>
<evidence type="ECO:0000256" key="13">
    <source>
        <dbReference type="ARBA" id="ARBA00022833"/>
    </source>
</evidence>
<keyword evidence="13" id="KW-0862">Zinc</keyword>
<feature type="domain" description="ATP phosphoribosyltransferase catalytic" evidence="18">
    <location>
        <begin position="503"/>
        <end position="659"/>
    </location>
</feature>
<evidence type="ECO:0000256" key="16">
    <source>
        <dbReference type="ARBA" id="ARBA00023102"/>
    </source>
</evidence>
<evidence type="ECO:0000256" key="17">
    <source>
        <dbReference type="RuleBase" id="RU004175"/>
    </source>
</evidence>
<dbReference type="HAMAP" id="MF_00079">
    <property type="entry name" value="HisG_Long"/>
    <property type="match status" value="1"/>
</dbReference>
<organism evidence="20">
    <name type="scientific">Strombidinopsis acuminata</name>
    <dbReference type="NCBI Taxonomy" id="141414"/>
    <lineage>
        <taxon>Eukaryota</taxon>
        <taxon>Sar</taxon>
        <taxon>Alveolata</taxon>
        <taxon>Ciliophora</taxon>
        <taxon>Intramacronucleata</taxon>
        <taxon>Spirotrichea</taxon>
        <taxon>Choreotrichia</taxon>
        <taxon>Choreotrichida</taxon>
        <taxon>Strombidinopsidae</taxon>
        <taxon>Strombidinopsis</taxon>
    </lineage>
</organism>
<comment type="cofactor">
    <cofactor evidence="2">
        <name>Zn(2+)</name>
        <dbReference type="ChEBI" id="CHEBI:29105"/>
    </cofactor>
</comment>
<evidence type="ECO:0000256" key="15">
    <source>
        <dbReference type="ARBA" id="ARBA00023002"/>
    </source>
</evidence>
<evidence type="ECO:0000313" key="20">
    <source>
        <dbReference type="EMBL" id="CAE0533265.1"/>
    </source>
</evidence>
<dbReference type="Gene3D" id="3.40.50.1980">
    <property type="entry name" value="Nitrogenase molybdenum iron protein domain"/>
    <property type="match status" value="2"/>
</dbReference>